<dbReference type="PROSITE" id="PS50097">
    <property type="entry name" value="BTB"/>
    <property type="match status" value="1"/>
</dbReference>
<dbReference type="InterPro" id="IPR011705">
    <property type="entry name" value="BACK"/>
</dbReference>
<evidence type="ECO:0000256" key="1">
    <source>
        <dbReference type="ARBA" id="ARBA00022441"/>
    </source>
</evidence>
<name>A0AAN5CVW8_9BILA</name>
<dbReference type="SMART" id="SM00875">
    <property type="entry name" value="BACK"/>
    <property type="match status" value="1"/>
</dbReference>
<dbReference type="Gene3D" id="3.30.710.10">
    <property type="entry name" value="Potassium Channel Kv1.1, Chain A"/>
    <property type="match status" value="1"/>
</dbReference>
<dbReference type="PANTHER" id="PTHR45632:SF3">
    <property type="entry name" value="KELCH-LIKE PROTEIN 32"/>
    <property type="match status" value="1"/>
</dbReference>
<keyword evidence="1" id="KW-0880">Kelch repeat</keyword>
<feature type="non-terminal residue" evidence="4">
    <location>
        <position position="1"/>
    </location>
</feature>
<evidence type="ECO:0000313" key="5">
    <source>
        <dbReference type="Proteomes" id="UP001328107"/>
    </source>
</evidence>
<comment type="caution">
    <text evidence="4">The sequence shown here is derived from an EMBL/GenBank/DDBJ whole genome shotgun (WGS) entry which is preliminary data.</text>
</comment>
<reference evidence="5" key="1">
    <citation type="submission" date="2022-10" db="EMBL/GenBank/DDBJ databases">
        <title>Genome assembly of Pristionchus species.</title>
        <authorList>
            <person name="Yoshida K."/>
            <person name="Sommer R.J."/>
        </authorList>
    </citation>
    <scope>NUCLEOTIDE SEQUENCE [LARGE SCALE GENOMIC DNA]</scope>
    <source>
        <strain evidence="5">RS5460</strain>
    </source>
</reference>
<dbReference type="InterPro" id="IPR011333">
    <property type="entry name" value="SKP1/BTB/POZ_sf"/>
</dbReference>
<dbReference type="Pfam" id="PF07707">
    <property type="entry name" value="BACK"/>
    <property type="match status" value="1"/>
</dbReference>
<keyword evidence="2" id="KW-0677">Repeat</keyword>
<dbReference type="Pfam" id="PF00651">
    <property type="entry name" value="BTB"/>
    <property type="match status" value="1"/>
</dbReference>
<dbReference type="Proteomes" id="UP001328107">
    <property type="component" value="Unassembled WGS sequence"/>
</dbReference>
<evidence type="ECO:0000313" key="4">
    <source>
        <dbReference type="EMBL" id="GMR51174.1"/>
    </source>
</evidence>
<dbReference type="SUPFAM" id="SSF54695">
    <property type="entry name" value="POZ domain"/>
    <property type="match status" value="1"/>
</dbReference>
<accession>A0AAN5CVW8</accession>
<dbReference type="Gene3D" id="1.25.40.420">
    <property type="match status" value="1"/>
</dbReference>
<proteinExistence type="predicted"/>
<dbReference type="PANTHER" id="PTHR45632">
    <property type="entry name" value="LD33804P"/>
    <property type="match status" value="1"/>
</dbReference>
<gene>
    <name evidence="4" type="ORF">PMAYCL1PPCAC_21369</name>
</gene>
<dbReference type="InterPro" id="IPR000210">
    <property type="entry name" value="BTB/POZ_dom"/>
</dbReference>
<protein>
    <recommendedName>
        <fullName evidence="3">BTB domain-containing protein</fullName>
    </recommendedName>
</protein>
<feature type="domain" description="BTB" evidence="3">
    <location>
        <begin position="49"/>
        <end position="113"/>
    </location>
</feature>
<evidence type="ECO:0000259" key="3">
    <source>
        <dbReference type="PROSITE" id="PS50097"/>
    </source>
</evidence>
<evidence type="ECO:0000256" key="2">
    <source>
        <dbReference type="ARBA" id="ARBA00022737"/>
    </source>
</evidence>
<keyword evidence="5" id="KW-1185">Reference proteome</keyword>
<dbReference type="EMBL" id="BTRK01000005">
    <property type="protein sequence ID" value="GMR51174.1"/>
    <property type="molecule type" value="Genomic_DNA"/>
</dbReference>
<dbReference type="SMART" id="SM00225">
    <property type="entry name" value="BTB"/>
    <property type="match status" value="1"/>
</dbReference>
<dbReference type="AlphaFoldDB" id="A0AAN5CVW8"/>
<sequence length="298" mass="33878">HILFFTFSIFSSHFQTFTVMIDSAEINHSVPEDLHNFAELRAKKKGRKFDVTITIGWQTLKAHMTVLSARIPLIRYVLNGATSSHIFIPDEIDFAIFNILVEYAYTGQLTITGANVEEVARGAALMRMGELLDACVDFMMSKLNENSVLPLLAFFRSIGYGKLDDLMHAYVDRHFVHVSNTPEFAKISVGELERLIGRNTLKIESEMDVFNAVAHWLDGDSSRLTQAPRLLKSVRVPLIPKPIIDDVIKKAEWVVADPECMDFIEDVKECVNNNTRISKRKRLDTTIFHSRHPSLNEN</sequence>
<organism evidence="4 5">
    <name type="scientific">Pristionchus mayeri</name>
    <dbReference type="NCBI Taxonomy" id="1317129"/>
    <lineage>
        <taxon>Eukaryota</taxon>
        <taxon>Metazoa</taxon>
        <taxon>Ecdysozoa</taxon>
        <taxon>Nematoda</taxon>
        <taxon>Chromadorea</taxon>
        <taxon>Rhabditida</taxon>
        <taxon>Rhabditina</taxon>
        <taxon>Diplogasteromorpha</taxon>
        <taxon>Diplogasteroidea</taxon>
        <taxon>Neodiplogasteridae</taxon>
        <taxon>Pristionchus</taxon>
    </lineage>
</organism>